<keyword evidence="4" id="KW-1185">Reference proteome</keyword>
<dbReference type="PANTHER" id="PTHR48094">
    <property type="entry name" value="PROTEIN/NUCLEIC ACID DEGLYCASE DJ-1-RELATED"/>
    <property type="match status" value="1"/>
</dbReference>
<accession>A0ABX8B8Y6</accession>
<dbReference type="Proteomes" id="UP000676506">
    <property type="component" value="Chromosome 1"/>
</dbReference>
<protein>
    <submittedName>
        <fullName evidence="3">DJ-1/PfpI family protein</fullName>
    </submittedName>
</protein>
<evidence type="ECO:0000313" key="4">
    <source>
        <dbReference type="Proteomes" id="UP000676506"/>
    </source>
</evidence>
<feature type="domain" description="DJ-1/PfpI" evidence="2">
    <location>
        <begin position="3"/>
        <end position="167"/>
    </location>
</feature>
<evidence type="ECO:0000256" key="1">
    <source>
        <dbReference type="ARBA" id="ARBA00008542"/>
    </source>
</evidence>
<dbReference type="Pfam" id="PF01965">
    <property type="entry name" value="DJ-1_PfpI"/>
    <property type="match status" value="1"/>
</dbReference>
<dbReference type="PROSITE" id="PS51276">
    <property type="entry name" value="PEPTIDASE_C56_PFPI"/>
    <property type="match status" value="1"/>
</dbReference>
<dbReference type="RefSeq" id="WP_211429290.1">
    <property type="nucleotide sequence ID" value="NZ_CP072648.1"/>
</dbReference>
<dbReference type="CDD" id="cd03135">
    <property type="entry name" value="GATase1_DJ-1"/>
    <property type="match status" value="1"/>
</dbReference>
<organism evidence="3 4">
    <name type="scientific">Chloracidobacterium validum</name>
    <dbReference type="NCBI Taxonomy" id="2821543"/>
    <lineage>
        <taxon>Bacteria</taxon>
        <taxon>Pseudomonadati</taxon>
        <taxon>Acidobacteriota</taxon>
        <taxon>Terriglobia</taxon>
        <taxon>Terriglobales</taxon>
        <taxon>Acidobacteriaceae</taxon>
        <taxon>Chloracidobacterium</taxon>
    </lineage>
</organism>
<dbReference type="Gene3D" id="3.40.50.880">
    <property type="match status" value="1"/>
</dbReference>
<dbReference type="InterPro" id="IPR002818">
    <property type="entry name" value="DJ-1/PfpI"/>
</dbReference>
<evidence type="ECO:0000259" key="2">
    <source>
        <dbReference type="Pfam" id="PF01965"/>
    </source>
</evidence>
<reference evidence="3 4" key="1">
    <citation type="submission" date="2021-03" db="EMBL/GenBank/DDBJ databases">
        <title>Genomic and phenotypic characterization of Chloracidobacterium isolates provides evidence for multiple species.</title>
        <authorList>
            <person name="Saini M.K."/>
            <person name="Costas A.M.G."/>
            <person name="Tank M."/>
            <person name="Bryant D.A."/>
        </authorList>
    </citation>
    <scope>NUCLEOTIDE SEQUENCE [LARGE SCALE GENOMIC DNA]</scope>
    <source>
        <strain evidence="3 4">BV2-C</strain>
    </source>
</reference>
<dbReference type="InterPro" id="IPR029062">
    <property type="entry name" value="Class_I_gatase-like"/>
</dbReference>
<dbReference type="NCBIfam" id="TIGR01383">
    <property type="entry name" value="not_thiJ"/>
    <property type="match status" value="1"/>
</dbReference>
<sequence>MPKVLVPLAEGFEEMEAVIVVDVLRRADIAVVTASLTPALTVTGSHCIPVVADTTLDQVLNDHFDAVVLPGGLPGATNLRDDTRVAALVQRTAEQGGWTAAICAAPLALAAFGMLREKRFTSHPSVRERLSDAGGTYVEERVVTDGRTVTSRSPGTAFEFALALVAQLVDETAAQKLAAAMLVGPPTA</sequence>
<proteinExistence type="inferred from homology"/>
<dbReference type="InterPro" id="IPR006286">
    <property type="entry name" value="C56_PfpI-like"/>
</dbReference>
<dbReference type="EMBL" id="CP072648">
    <property type="protein sequence ID" value="QUW03399.1"/>
    <property type="molecule type" value="Genomic_DNA"/>
</dbReference>
<comment type="similarity">
    <text evidence="1">Belongs to the peptidase C56 family.</text>
</comment>
<name>A0ABX8B8Y6_9BACT</name>
<dbReference type="PANTHER" id="PTHR48094:SF12">
    <property type="entry name" value="PARKINSON DISEASE PROTEIN 7 HOMOLOG"/>
    <property type="match status" value="1"/>
</dbReference>
<dbReference type="InterPro" id="IPR050325">
    <property type="entry name" value="Prot/Nucl_acid_deglycase"/>
</dbReference>
<evidence type="ECO:0000313" key="3">
    <source>
        <dbReference type="EMBL" id="QUW03399.1"/>
    </source>
</evidence>
<dbReference type="InterPro" id="IPR006287">
    <property type="entry name" value="DJ-1"/>
</dbReference>
<gene>
    <name evidence="3" type="ORF">J8C06_02870</name>
</gene>
<dbReference type="SUPFAM" id="SSF52317">
    <property type="entry name" value="Class I glutamine amidotransferase-like"/>
    <property type="match status" value="1"/>
</dbReference>